<protein>
    <submittedName>
        <fullName evidence="9">Carbohydrate ABC transporter permease</fullName>
    </submittedName>
</protein>
<keyword evidence="5 7" id="KW-1133">Transmembrane helix</keyword>
<evidence type="ECO:0000256" key="6">
    <source>
        <dbReference type="ARBA" id="ARBA00023136"/>
    </source>
</evidence>
<sequence length="282" mass="31691">MKNDFKIKKVVYGILPYAAMIFALGVILLPVVSMVMSSFKSPETFMSSTSFFPEKFSLDYYRNVLGKTHFLKYLINSVVIGVLVSLFSTFLSILGGYALSRFKKRVKGLKFYTIFLLALQMFPVVQLIIPLYLTFQKIGITNTRLSVFIAYSTFTLPLNIWMMQSYFDGIPYELEESGRIDGCSRLQCLYKLIVPVAGPGISSVSIFAFNYCWNEYLLGSLLLKTDGLRTLPIGLQNFMQEQTTDWGSLMSASSLAILPVLIFLIVMQKQIISGMMAGSVKG</sequence>
<keyword evidence="3" id="KW-1003">Cell membrane</keyword>
<dbReference type="InterPro" id="IPR000515">
    <property type="entry name" value="MetI-like"/>
</dbReference>
<name>A0ABS6D120_9FIRM</name>
<evidence type="ECO:0000256" key="1">
    <source>
        <dbReference type="ARBA" id="ARBA00004651"/>
    </source>
</evidence>
<evidence type="ECO:0000313" key="10">
    <source>
        <dbReference type="Proteomes" id="UP000723714"/>
    </source>
</evidence>
<dbReference type="RefSeq" id="WP_216240032.1">
    <property type="nucleotide sequence ID" value="NZ_JABACJ020000003.1"/>
</dbReference>
<dbReference type="PROSITE" id="PS50928">
    <property type="entry name" value="ABC_TM1"/>
    <property type="match status" value="1"/>
</dbReference>
<reference evidence="9 10" key="1">
    <citation type="submission" date="2021-06" db="EMBL/GenBank/DDBJ databases">
        <title>Faecalicatena sp. nov. isolated from porcine feces.</title>
        <authorList>
            <person name="Oh B.S."/>
            <person name="Lee J.H."/>
        </authorList>
    </citation>
    <scope>NUCLEOTIDE SEQUENCE [LARGE SCALE GENOMIC DNA]</scope>
    <source>
        <strain evidence="9 10">AGMB00832</strain>
    </source>
</reference>
<feature type="transmembrane region" description="Helical" evidence="7">
    <location>
        <begin position="188"/>
        <end position="211"/>
    </location>
</feature>
<evidence type="ECO:0000256" key="7">
    <source>
        <dbReference type="RuleBase" id="RU363032"/>
    </source>
</evidence>
<feature type="transmembrane region" description="Helical" evidence="7">
    <location>
        <begin position="111"/>
        <end position="133"/>
    </location>
</feature>
<dbReference type="Proteomes" id="UP000723714">
    <property type="component" value="Unassembled WGS sequence"/>
</dbReference>
<dbReference type="CDD" id="cd06261">
    <property type="entry name" value="TM_PBP2"/>
    <property type="match status" value="1"/>
</dbReference>
<gene>
    <name evidence="9" type="ORF">HGO97_005020</name>
</gene>
<feature type="transmembrane region" description="Helical" evidence="7">
    <location>
        <begin position="145"/>
        <end position="167"/>
    </location>
</feature>
<dbReference type="PANTHER" id="PTHR32243">
    <property type="entry name" value="MALTOSE TRANSPORT SYSTEM PERMEASE-RELATED"/>
    <property type="match status" value="1"/>
</dbReference>
<keyword evidence="10" id="KW-1185">Reference proteome</keyword>
<comment type="similarity">
    <text evidence="7">Belongs to the binding-protein-dependent transport system permease family.</text>
</comment>
<dbReference type="PANTHER" id="PTHR32243:SF18">
    <property type="entry name" value="INNER MEMBRANE ABC TRANSPORTER PERMEASE PROTEIN YCJP"/>
    <property type="match status" value="1"/>
</dbReference>
<evidence type="ECO:0000256" key="3">
    <source>
        <dbReference type="ARBA" id="ARBA00022475"/>
    </source>
</evidence>
<evidence type="ECO:0000256" key="2">
    <source>
        <dbReference type="ARBA" id="ARBA00022448"/>
    </source>
</evidence>
<comment type="subcellular location">
    <subcellularLocation>
        <location evidence="1 7">Cell membrane</location>
        <topology evidence="1 7">Multi-pass membrane protein</topology>
    </subcellularLocation>
</comment>
<feature type="domain" description="ABC transmembrane type-1" evidence="8">
    <location>
        <begin position="74"/>
        <end position="267"/>
    </location>
</feature>
<accession>A0ABS6D120</accession>
<keyword evidence="6 7" id="KW-0472">Membrane</keyword>
<evidence type="ECO:0000259" key="8">
    <source>
        <dbReference type="PROSITE" id="PS50928"/>
    </source>
</evidence>
<evidence type="ECO:0000313" key="9">
    <source>
        <dbReference type="EMBL" id="MBU3875176.1"/>
    </source>
</evidence>
<keyword evidence="2 7" id="KW-0813">Transport</keyword>
<evidence type="ECO:0000256" key="5">
    <source>
        <dbReference type="ARBA" id="ARBA00022989"/>
    </source>
</evidence>
<feature type="transmembrane region" description="Helical" evidence="7">
    <location>
        <begin position="73"/>
        <end position="99"/>
    </location>
</feature>
<dbReference type="InterPro" id="IPR050901">
    <property type="entry name" value="BP-dep_ABC_trans_perm"/>
</dbReference>
<proteinExistence type="inferred from homology"/>
<evidence type="ECO:0000256" key="4">
    <source>
        <dbReference type="ARBA" id="ARBA00022692"/>
    </source>
</evidence>
<feature type="transmembrane region" description="Helical" evidence="7">
    <location>
        <begin position="246"/>
        <end position="266"/>
    </location>
</feature>
<comment type="caution">
    <text evidence="9">The sequence shown here is derived from an EMBL/GenBank/DDBJ whole genome shotgun (WGS) entry which is preliminary data.</text>
</comment>
<feature type="transmembrane region" description="Helical" evidence="7">
    <location>
        <begin position="12"/>
        <end position="36"/>
    </location>
</feature>
<keyword evidence="4 7" id="KW-0812">Transmembrane</keyword>
<dbReference type="EMBL" id="JABACJ020000003">
    <property type="protein sequence ID" value="MBU3875176.1"/>
    <property type="molecule type" value="Genomic_DNA"/>
</dbReference>
<dbReference type="Pfam" id="PF00528">
    <property type="entry name" value="BPD_transp_1"/>
    <property type="match status" value="1"/>
</dbReference>
<organism evidence="9 10">
    <name type="scientific">Faecalicatena faecalis</name>
    <dbReference type="NCBI Taxonomy" id="2726362"/>
    <lineage>
        <taxon>Bacteria</taxon>
        <taxon>Bacillati</taxon>
        <taxon>Bacillota</taxon>
        <taxon>Clostridia</taxon>
        <taxon>Lachnospirales</taxon>
        <taxon>Lachnospiraceae</taxon>
        <taxon>Faecalicatena</taxon>
    </lineage>
</organism>